<name>A0ABR1IP78_9AGAR</name>
<proteinExistence type="predicted"/>
<sequence length="238" mass="27296">MSNTAFSLFHTLLQDDVLTNTSHTASRKILALMFISWCKVITDTSEDYFLYIPRAHYPDLHTVSGLSNLLHLTNIIQFGSFLWLERYQNASIDPDDIQIYQDAQHHANNLLVWFDKSYYFRGHPLGHHDHQTIFSFKSLQQQLFVKQAAALFRGAHTLQTECSTSAERVQLVTCSLIDQFFRNDFDGFKKQWSTYTQNVEDCPTDFLFTEIMDDAAFSLVSVAENDSVQSNGSGSIED</sequence>
<accession>A0ABR1IP78</accession>
<protein>
    <submittedName>
        <fullName evidence="1">Uncharacterized protein</fullName>
    </submittedName>
</protein>
<evidence type="ECO:0000313" key="2">
    <source>
        <dbReference type="Proteomes" id="UP001498398"/>
    </source>
</evidence>
<gene>
    <name evidence="1" type="ORF">VKT23_018484</name>
</gene>
<comment type="caution">
    <text evidence="1">The sequence shown here is derived from an EMBL/GenBank/DDBJ whole genome shotgun (WGS) entry which is preliminary data.</text>
</comment>
<evidence type="ECO:0000313" key="1">
    <source>
        <dbReference type="EMBL" id="KAK7437586.1"/>
    </source>
</evidence>
<organism evidence="1 2">
    <name type="scientific">Marasmiellus scandens</name>
    <dbReference type="NCBI Taxonomy" id="2682957"/>
    <lineage>
        <taxon>Eukaryota</taxon>
        <taxon>Fungi</taxon>
        <taxon>Dikarya</taxon>
        <taxon>Basidiomycota</taxon>
        <taxon>Agaricomycotina</taxon>
        <taxon>Agaricomycetes</taxon>
        <taxon>Agaricomycetidae</taxon>
        <taxon>Agaricales</taxon>
        <taxon>Marasmiineae</taxon>
        <taxon>Omphalotaceae</taxon>
        <taxon>Marasmiellus</taxon>
    </lineage>
</organism>
<dbReference type="EMBL" id="JBANRG010000084">
    <property type="protein sequence ID" value="KAK7437586.1"/>
    <property type="molecule type" value="Genomic_DNA"/>
</dbReference>
<reference evidence="1 2" key="1">
    <citation type="submission" date="2024-01" db="EMBL/GenBank/DDBJ databases">
        <title>A draft genome for the cacao thread blight pathogen Marasmiellus scandens.</title>
        <authorList>
            <person name="Baruah I.K."/>
            <person name="Leung J."/>
            <person name="Bukari Y."/>
            <person name="Amoako-Attah I."/>
            <person name="Meinhardt L.W."/>
            <person name="Bailey B.A."/>
            <person name="Cohen S.P."/>
        </authorList>
    </citation>
    <scope>NUCLEOTIDE SEQUENCE [LARGE SCALE GENOMIC DNA]</scope>
    <source>
        <strain evidence="1 2">GH-19</strain>
    </source>
</reference>
<keyword evidence="2" id="KW-1185">Reference proteome</keyword>
<dbReference type="Proteomes" id="UP001498398">
    <property type="component" value="Unassembled WGS sequence"/>
</dbReference>